<dbReference type="Proteomes" id="UP000556084">
    <property type="component" value="Unassembled WGS sequence"/>
</dbReference>
<dbReference type="PROSITE" id="PS51257">
    <property type="entry name" value="PROKAR_LIPOPROTEIN"/>
    <property type="match status" value="1"/>
</dbReference>
<evidence type="ECO:0000313" key="2">
    <source>
        <dbReference type="EMBL" id="MBB4892761.1"/>
    </source>
</evidence>
<comment type="caution">
    <text evidence="2">The sequence shown here is derived from an EMBL/GenBank/DDBJ whole genome shotgun (WGS) entry which is preliminary data.</text>
</comment>
<feature type="signal peptide" evidence="1">
    <location>
        <begin position="1"/>
        <end position="22"/>
    </location>
</feature>
<evidence type="ECO:0000256" key="1">
    <source>
        <dbReference type="SAM" id="SignalP"/>
    </source>
</evidence>
<organism evidence="2 3">
    <name type="scientific">Streptomyces olivoverticillatus</name>
    <dbReference type="NCBI Taxonomy" id="66427"/>
    <lineage>
        <taxon>Bacteria</taxon>
        <taxon>Bacillati</taxon>
        <taxon>Actinomycetota</taxon>
        <taxon>Actinomycetes</taxon>
        <taxon>Kitasatosporales</taxon>
        <taxon>Streptomycetaceae</taxon>
        <taxon>Streptomyces</taxon>
    </lineage>
</organism>
<feature type="chain" id="PRO_5038776514" description="Lipoprotein" evidence="1">
    <location>
        <begin position="23"/>
        <end position="176"/>
    </location>
</feature>
<gene>
    <name evidence="2" type="ORF">FHS39_001772</name>
</gene>
<sequence length="176" mass="17917">MRRAVWLLPTALVLAACGVTPTAPVRVGEPATGIQEPGTSRHTVRLYFLSPFGIYPVARAEPSDATPQRAVDLLLAGPTPAERARGLITEVPWNLGRVTATAAPGAVDLVLPVPVSTLQPAAVSQLACTAAAAGAPGGSPVTGTGIRIHEPGAAAPWTLRCSSTGYAFPVPEATPS</sequence>
<keyword evidence="1" id="KW-0732">Signal</keyword>
<evidence type="ECO:0000313" key="3">
    <source>
        <dbReference type="Proteomes" id="UP000556084"/>
    </source>
</evidence>
<dbReference type="AlphaFoldDB" id="A0A7W7PJ42"/>
<reference evidence="2 3" key="1">
    <citation type="submission" date="2020-08" db="EMBL/GenBank/DDBJ databases">
        <title>Genomic Encyclopedia of Type Strains, Phase III (KMG-III): the genomes of soil and plant-associated and newly described type strains.</title>
        <authorList>
            <person name="Whitman W."/>
        </authorList>
    </citation>
    <scope>NUCLEOTIDE SEQUENCE [LARGE SCALE GENOMIC DNA]</scope>
    <source>
        <strain evidence="2 3">CECT 3266</strain>
    </source>
</reference>
<protein>
    <recommendedName>
        <fullName evidence="4">Lipoprotein</fullName>
    </recommendedName>
</protein>
<accession>A0A7W7PJ42</accession>
<keyword evidence="3" id="KW-1185">Reference proteome</keyword>
<proteinExistence type="predicted"/>
<dbReference type="RefSeq" id="WP_184348063.1">
    <property type="nucleotide sequence ID" value="NZ_JACHJH010000002.1"/>
</dbReference>
<evidence type="ECO:0008006" key="4">
    <source>
        <dbReference type="Google" id="ProtNLM"/>
    </source>
</evidence>
<name>A0A7W7PJ42_9ACTN</name>
<dbReference type="EMBL" id="JACHJH010000002">
    <property type="protein sequence ID" value="MBB4892761.1"/>
    <property type="molecule type" value="Genomic_DNA"/>
</dbReference>